<protein>
    <submittedName>
        <fullName evidence="1">Four-helix bundle copper-binding protein</fullName>
    </submittedName>
</protein>
<name>A0ABV9PN52_9ACTN</name>
<dbReference type="Proteomes" id="UP001595836">
    <property type="component" value="Unassembled WGS sequence"/>
</dbReference>
<dbReference type="RefSeq" id="WP_007626378.1">
    <property type="nucleotide sequence ID" value="NZ_BAABCD010000056.1"/>
</dbReference>
<keyword evidence="2" id="KW-1185">Reference proteome</keyword>
<evidence type="ECO:0000313" key="2">
    <source>
        <dbReference type="Proteomes" id="UP001595836"/>
    </source>
</evidence>
<gene>
    <name evidence="1" type="ORF">ACFO7U_05795</name>
</gene>
<reference evidence="2" key="1">
    <citation type="journal article" date="2019" name="Int. J. Syst. Evol. Microbiol.">
        <title>The Global Catalogue of Microorganisms (GCM) 10K type strain sequencing project: providing services to taxonomists for standard genome sequencing and annotation.</title>
        <authorList>
            <consortium name="The Broad Institute Genomics Platform"/>
            <consortium name="The Broad Institute Genome Sequencing Center for Infectious Disease"/>
            <person name="Wu L."/>
            <person name="Ma J."/>
        </authorList>
    </citation>
    <scope>NUCLEOTIDE SEQUENCE [LARGE SCALE GENOMIC DNA]</scope>
    <source>
        <strain evidence="2">JCM 11882</strain>
    </source>
</reference>
<dbReference type="PANTHER" id="PTHR37310">
    <property type="entry name" value="CYTOPLASMIC PROTEIN-RELATED"/>
    <property type="match status" value="1"/>
</dbReference>
<evidence type="ECO:0000313" key="1">
    <source>
        <dbReference type="EMBL" id="MFC4754291.1"/>
    </source>
</evidence>
<dbReference type="InterPro" id="IPR005560">
    <property type="entry name" value="Csp_YhjQ"/>
</dbReference>
<proteinExistence type="predicted"/>
<comment type="caution">
    <text evidence="1">The sequence shown here is derived from an EMBL/GenBank/DDBJ whole genome shotgun (WGS) entry which is preliminary data.</text>
</comment>
<dbReference type="EMBL" id="JBHSHP010000016">
    <property type="protein sequence ID" value="MFC4754291.1"/>
    <property type="molecule type" value="Genomic_DNA"/>
</dbReference>
<dbReference type="Gene3D" id="1.20.1270.360">
    <property type="match status" value="1"/>
</dbReference>
<accession>A0ABV9PN52</accession>
<dbReference type="Pfam" id="PF03860">
    <property type="entry name" value="Csp"/>
    <property type="match status" value="1"/>
</dbReference>
<sequence length="142" mass="15341">MLRYATIADLGATAQLHVEQLPAGFFPGLGPRFMRRWHRTYLDSPHGADACLAEEAVADLRNCIRTNLDCADVCVATASVLSRRTGSNLTVVTELLKACRAACATCAEDCEAHADMHEHCKLCADACRRCEKACSDLLSAIG</sequence>
<dbReference type="PANTHER" id="PTHR37310:SF1">
    <property type="entry name" value="CYTOPLASMIC PROTEIN"/>
    <property type="match status" value="1"/>
</dbReference>
<organism evidence="1 2">
    <name type="scientific">Dietzia aurantiaca</name>
    <dbReference type="NCBI Taxonomy" id="983873"/>
    <lineage>
        <taxon>Bacteria</taxon>
        <taxon>Bacillati</taxon>
        <taxon>Actinomycetota</taxon>
        <taxon>Actinomycetes</taxon>
        <taxon>Mycobacteriales</taxon>
        <taxon>Dietziaceae</taxon>
        <taxon>Dietzia</taxon>
    </lineage>
</organism>